<accession>A0ABU4DSX7</accession>
<reference evidence="1 2" key="1">
    <citation type="submission" date="2022-11" db="EMBL/GenBank/DDBJ databases">
        <title>Deinococcus ZS9-10, Low Temperature and Draught-tolerating, UV-resistant Bacteria from Continental Antarctica.</title>
        <authorList>
            <person name="Cheng L."/>
        </authorList>
    </citation>
    <scope>NUCLEOTIDE SEQUENCE [LARGE SCALE GENOMIC DNA]</scope>
    <source>
        <strain evidence="1 2">ZS9-10</strain>
    </source>
</reference>
<comment type="caution">
    <text evidence="1">The sequence shown here is derived from an EMBL/GenBank/DDBJ whole genome shotgun (WGS) entry which is preliminary data.</text>
</comment>
<name>A0ABU4DSX7_9DEIO</name>
<dbReference type="Pfam" id="PF19446">
    <property type="entry name" value="DUF5984"/>
    <property type="match status" value="1"/>
</dbReference>
<proteinExistence type="predicted"/>
<evidence type="ECO:0000313" key="2">
    <source>
        <dbReference type="Proteomes" id="UP001276150"/>
    </source>
</evidence>
<dbReference type="Proteomes" id="UP001276150">
    <property type="component" value="Unassembled WGS sequence"/>
</dbReference>
<evidence type="ECO:0000313" key="1">
    <source>
        <dbReference type="EMBL" id="MDV6375067.1"/>
    </source>
</evidence>
<organism evidence="1 2">
    <name type="scientific">Deinococcus arenicola</name>
    <dbReference type="NCBI Taxonomy" id="2994950"/>
    <lineage>
        <taxon>Bacteria</taxon>
        <taxon>Thermotogati</taxon>
        <taxon>Deinococcota</taxon>
        <taxon>Deinococci</taxon>
        <taxon>Deinococcales</taxon>
        <taxon>Deinococcaceae</taxon>
        <taxon>Deinococcus</taxon>
    </lineage>
</organism>
<keyword evidence="2" id="KW-1185">Reference proteome</keyword>
<dbReference type="EMBL" id="JAPMIV010000018">
    <property type="protein sequence ID" value="MDV6375067.1"/>
    <property type="molecule type" value="Genomic_DNA"/>
</dbReference>
<sequence>MPVGHPEFNAAFELPADLDPHLAYPVARLWTDLNDMLPGVLEAIPDELVEALRSGRWDEWRAQATNWFDELSENDERAGWDNLYDAVSWSGARTLDMGYLAAPPQILLWRSGETVTLSWDTRDGRIDDVLCWLESQGSLRLPVTQFLAEVEDFRARLDAAMRQRMQEVAALNFLDAAALTDLERQHQVTLSGEGRHPENVDWDVVFKAIRQLEGWSGMYLIPQ</sequence>
<dbReference type="InterPro" id="IPR046026">
    <property type="entry name" value="DUF5984"/>
</dbReference>
<dbReference type="RefSeq" id="WP_317640398.1">
    <property type="nucleotide sequence ID" value="NZ_JAPMIV010000018.1"/>
</dbReference>
<gene>
    <name evidence="1" type="ORF">ORD21_10760</name>
</gene>
<protein>
    <submittedName>
        <fullName evidence="1">DUF5984 family protein</fullName>
    </submittedName>
</protein>